<dbReference type="Gene3D" id="3.40.50.1240">
    <property type="entry name" value="Phosphoglycerate mutase-like"/>
    <property type="match status" value="1"/>
</dbReference>
<dbReference type="Pfam" id="PF00300">
    <property type="entry name" value="His_Phos_1"/>
    <property type="match status" value="1"/>
</dbReference>
<dbReference type="EMBL" id="BAABCT010000004">
    <property type="protein sequence ID" value="GAA4071988.1"/>
    <property type="molecule type" value="Genomic_DNA"/>
</dbReference>
<protein>
    <submittedName>
        <fullName evidence="1">Histidine phosphatase family protein</fullName>
    </submittedName>
</protein>
<comment type="caution">
    <text evidence="1">The sequence shown here is derived from an EMBL/GenBank/DDBJ whole genome shotgun (WGS) entry which is preliminary data.</text>
</comment>
<proteinExistence type="predicted"/>
<dbReference type="RefSeq" id="WP_344816251.1">
    <property type="nucleotide sequence ID" value="NZ_BAABCT010000004.1"/>
</dbReference>
<dbReference type="InterPro" id="IPR013078">
    <property type="entry name" value="His_Pase_superF_clade-1"/>
</dbReference>
<dbReference type="SUPFAM" id="SSF53254">
    <property type="entry name" value="Phosphoglycerate mutase-like"/>
    <property type="match status" value="1"/>
</dbReference>
<dbReference type="PANTHER" id="PTHR47623">
    <property type="entry name" value="OS09G0287300 PROTEIN"/>
    <property type="match status" value="1"/>
</dbReference>
<organism evidence="1 2">
    <name type="scientific">Flavobacterium cheonanense</name>
    <dbReference type="NCBI Taxonomy" id="706183"/>
    <lineage>
        <taxon>Bacteria</taxon>
        <taxon>Pseudomonadati</taxon>
        <taxon>Bacteroidota</taxon>
        <taxon>Flavobacteriia</taxon>
        <taxon>Flavobacteriales</taxon>
        <taxon>Flavobacteriaceae</taxon>
        <taxon>Flavobacterium</taxon>
    </lineage>
</organism>
<evidence type="ECO:0000313" key="2">
    <source>
        <dbReference type="Proteomes" id="UP001500367"/>
    </source>
</evidence>
<reference evidence="2" key="1">
    <citation type="journal article" date="2019" name="Int. J. Syst. Evol. Microbiol.">
        <title>The Global Catalogue of Microorganisms (GCM) 10K type strain sequencing project: providing services to taxonomists for standard genome sequencing and annotation.</title>
        <authorList>
            <consortium name="The Broad Institute Genomics Platform"/>
            <consortium name="The Broad Institute Genome Sequencing Center for Infectious Disease"/>
            <person name="Wu L."/>
            <person name="Ma J."/>
        </authorList>
    </citation>
    <scope>NUCLEOTIDE SEQUENCE [LARGE SCALE GENOMIC DNA]</scope>
    <source>
        <strain evidence="2">JCM 17069</strain>
    </source>
</reference>
<dbReference type="Proteomes" id="UP001500367">
    <property type="component" value="Unassembled WGS sequence"/>
</dbReference>
<dbReference type="InterPro" id="IPR029033">
    <property type="entry name" value="His_PPase_superfam"/>
</dbReference>
<dbReference type="CDD" id="cd07067">
    <property type="entry name" value="HP_PGM_like"/>
    <property type="match status" value="1"/>
</dbReference>
<dbReference type="SMART" id="SM00855">
    <property type="entry name" value="PGAM"/>
    <property type="match status" value="1"/>
</dbReference>
<name>A0ABP7VPW7_9FLAO</name>
<evidence type="ECO:0000313" key="1">
    <source>
        <dbReference type="EMBL" id="GAA4071988.1"/>
    </source>
</evidence>
<sequence length="161" mass="18632">MKTITLIRHAKSSWNNPINDFNRPIIEEGIQKTIKVATETKSLFNDKSLIWVSSAERTKQTAKLFLSIWDENSEMQIQFKDDLYTFDLNQFEKIVKSCPNVYKNLILFGHNSAITDFVNKFGDIFIDNVPTSGYVSINFEGDDWNKISKGKTDKIIFPRDI</sequence>
<keyword evidence="2" id="KW-1185">Reference proteome</keyword>
<gene>
    <name evidence="1" type="ORF">GCM10022389_16540</name>
</gene>
<dbReference type="PANTHER" id="PTHR47623:SF1">
    <property type="entry name" value="OS09G0287300 PROTEIN"/>
    <property type="match status" value="1"/>
</dbReference>
<accession>A0ABP7VPW7</accession>